<reference evidence="8" key="1">
    <citation type="submission" date="2025-08" db="UniProtKB">
        <authorList>
            <consortium name="RefSeq"/>
        </authorList>
    </citation>
    <scope>IDENTIFICATION</scope>
</reference>
<gene>
    <name evidence="8" type="primary">LOC100209412</name>
</gene>
<dbReference type="CDD" id="cd20628">
    <property type="entry name" value="CYP4"/>
    <property type="match status" value="1"/>
</dbReference>
<dbReference type="GeneID" id="100209412"/>
<keyword evidence="7" id="KW-1185">Reference proteome</keyword>
<evidence type="ECO:0000256" key="5">
    <source>
        <dbReference type="RuleBase" id="RU000461"/>
    </source>
</evidence>
<organism evidence="7 8">
    <name type="scientific">Hydra vulgaris</name>
    <name type="common">Hydra</name>
    <name type="synonym">Hydra attenuata</name>
    <dbReference type="NCBI Taxonomy" id="6087"/>
    <lineage>
        <taxon>Eukaryota</taxon>
        <taxon>Metazoa</taxon>
        <taxon>Cnidaria</taxon>
        <taxon>Hydrozoa</taxon>
        <taxon>Hydroidolina</taxon>
        <taxon>Anthoathecata</taxon>
        <taxon>Aplanulata</taxon>
        <taxon>Hydridae</taxon>
        <taxon>Hydra</taxon>
    </lineage>
</organism>
<evidence type="ECO:0000256" key="6">
    <source>
        <dbReference type="SAM" id="Phobius"/>
    </source>
</evidence>
<dbReference type="PRINTS" id="PR00463">
    <property type="entry name" value="EP450I"/>
</dbReference>
<keyword evidence="5" id="KW-0408">Iron</keyword>
<dbReference type="PANTHER" id="PTHR24291">
    <property type="entry name" value="CYTOCHROME P450 FAMILY 4"/>
    <property type="match status" value="1"/>
</dbReference>
<evidence type="ECO:0000256" key="2">
    <source>
        <dbReference type="ARBA" id="ARBA00010617"/>
    </source>
</evidence>
<name>A0ABM4CEH9_HYDVU</name>
<proteinExistence type="inferred from homology"/>
<dbReference type="RefSeq" id="XP_065660086.1">
    <property type="nucleotide sequence ID" value="XM_065804014.1"/>
</dbReference>
<dbReference type="InterPro" id="IPR002401">
    <property type="entry name" value="Cyt_P450_E_grp-I"/>
</dbReference>
<dbReference type="InterPro" id="IPR050196">
    <property type="entry name" value="Cytochrome_P450_Monoox"/>
</dbReference>
<dbReference type="SUPFAM" id="SSF48264">
    <property type="entry name" value="Cytochrome P450"/>
    <property type="match status" value="1"/>
</dbReference>
<keyword evidence="6" id="KW-1133">Transmembrane helix</keyword>
<keyword evidence="5" id="KW-0503">Monooxygenase</keyword>
<comment type="subcellular location">
    <subcellularLocation>
        <location evidence="1">Endoplasmic reticulum membrane</location>
    </subcellularLocation>
</comment>
<keyword evidence="4 6" id="KW-0472">Membrane</keyword>
<keyword evidence="5" id="KW-0349">Heme</keyword>
<dbReference type="PROSITE" id="PS00086">
    <property type="entry name" value="CYTOCHROME_P450"/>
    <property type="match status" value="1"/>
</dbReference>
<feature type="transmembrane region" description="Helical" evidence="6">
    <location>
        <begin position="7"/>
        <end position="27"/>
    </location>
</feature>
<evidence type="ECO:0000313" key="7">
    <source>
        <dbReference type="Proteomes" id="UP001652625"/>
    </source>
</evidence>
<evidence type="ECO:0000256" key="1">
    <source>
        <dbReference type="ARBA" id="ARBA00004586"/>
    </source>
</evidence>
<protein>
    <submittedName>
        <fullName evidence="8">Cytochrome P450 4V2</fullName>
    </submittedName>
</protein>
<comment type="similarity">
    <text evidence="2 5">Belongs to the cytochrome P450 family.</text>
</comment>
<dbReference type="InterPro" id="IPR036396">
    <property type="entry name" value="Cyt_P450_sf"/>
</dbReference>
<dbReference type="PRINTS" id="PR00385">
    <property type="entry name" value="P450"/>
</dbReference>
<dbReference type="InterPro" id="IPR017972">
    <property type="entry name" value="Cyt_P450_CS"/>
</dbReference>
<keyword evidence="5" id="KW-0479">Metal-binding</keyword>
<dbReference type="Gene3D" id="1.10.630.10">
    <property type="entry name" value="Cytochrome P450"/>
    <property type="match status" value="1"/>
</dbReference>
<keyword evidence="6" id="KW-0812">Transmembrane</keyword>
<dbReference type="Proteomes" id="UP001652625">
    <property type="component" value="Chromosome 08"/>
</dbReference>
<sequence length="505" mass="59033">MLLTAMFLFFIYILIKVFWKLWIYSYGLSTASTPPTLPLFGNCLQIESDPVKATKQLCEWSGKYGKVFCVWVGIRPTIFSSSVNFSEAILSSQNVIQKGFAYDFLHEWLKTGLLTSTGNKWKSRRRLLTPSFHFSILDNFLKIFEEQGNCLIDKFRVLAKNGKIFDIQVPIGLATLDIICETSMGVKINAQYHPDSEYVTAINILSEEIVRRSKYPWLWPIIFYKHFSCGKRYFKALDVAHKLSFNVINERIKTSLQNKSESVLINKLDNENVLNNEEKLGLGKKKFFLDLLLDMHKNDEIDIDGIQEEVDTFMFEGHDTTSSALCWTLWLLGRYPQVQQKLHAEIDEVELTSGSLYEKVRNFKYLENVLKESLRLYPPVPLISRYIEEDMMIDGQFIPKKSEIAIHVMMIHLNPEYWKDPHNFIPERFDQDDFVKRNPYTYIPFSAGPRNCIGQKFAMIEEKILLYNIMKHFYVESMQNENEISRTQDLINKSANGIMMKFYER</sequence>
<dbReference type="InterPro" id="IPR001128">
    <property type="entry name" value="Cyt_P450"/>
</dbReference>
<keyword evidence="5" id="KW-0560">Oxidoreductase</keyword>
<evidence type="ECO:0000313" key="8">
    <source>
        <dbReference type="RefSeq" id="XP_065660086.1"/>
    </source>
</evidence>
<keyword evidence="3" id="KW-0256">Endoplasmic reticulum</keyword>
<dbReference type="PANTHER" id="PTHR24291:SF189">
    <property type="entry name" value="CYTOCHROME P450 4C3-RELATED"/>
    <property type="match status" value="1"/>
</dbReference>
<evidence type="ECO:0000256" key="4">
    <source>
        <dbReference type="ARBA" id="ARBA00023136"/>
    </source>
</evidence>
<dbReference type="Pfam" id="PF00067">
    <property type="entry name" value="p450"/>
    <property type="match status" value="1"/>
</dbReference>
<evidence type="ECO:0000256" key="3">
    <source>
        <dbReference type="ARBA" id="ARBA00022824"/>
    </source>
</evidence>
<accession>A0ABM4CEH9</accession>